<evidence type="ECO:0000313" key="1">
    <source>
        <dbReference type="EMBL" id="RGE87807.1"/>
    </source>
</evidence>
<organism evidence="1 2">
    <name type="scientific">Sellimonas intestinalis</name>
    <dbReference type="NCBI Taxonomy" id="1653434"/>
    <lineage>
        <taxon>Bacteria</taxon>
        <taxon>Bacillati</taxon>
        <taxon>Bacillota</taxon>
        <taxon>Clostridia</taxon>
        <taxon>Lachnospirales</taxon>
        <taxon>Lachnospiraceae</taxon>
        <taxon>Sellimonas</taxon>
    </lineage>
</organism>
<proteinExistence type="predicted"/>
<dbReference type="RefSeq" id="WP_024731756.1">
    <property type="nucleotide sequence ID" value="NZ_CALBAT010000027.1"/>
</dbReference>
<accession>A0A3E3K2Z5</accession>
<name>A0A3E3K2Z5_9FIRM</name>
<keyword evidence="2" id="KW-1185">Reference proteome</keyword>
<gene>
    <name evidence="1" type="ORF">DW016_06720</name>
</gene>
<dbReference type="OrthoDB" id="1952652at2"/>
<reference evidence="1 2" key="1">
    <citation type="submission" date="2018-08" db="EMBL/GenBank/DDBJ databases">
        <title>A genome reference for cultivated species of the human gut microbiota.</title>
        <authorList>
            <person name="Zou Y."/>
            <person name="Xue W."/>
            <person name="Luo G."/>
        </authorList>
    </citation>
    <scope>NUCLEOTIDE SEQUENCE [LARGE SCALE GENOMIC DNA]</scope>
    <source>
        <strain evidence="1 2">AF37-2AT</strain>
    </source>
</reference>
<comment type="caution">
    <text evidence="1">The sequence shown here is derived from an EMBL/GenBank/DDBJ whole genome shotgun (WGS) entry which is preliminary data.</text>
</comment>
<evidence type="ECO:0000313" key="2">
    <source>
        <dbReference type="Proteomes" id="UP000261080"/>
    </source>
</evidence>
<dbReference type="AlphaFoldDB" id="A0A3E3K2Z5"/>
<dbReference type="EMBL" id="QVLX01000003">
    <property type="protein sequence ID" value="RGE87807.1"/>
    <property type="molecule type" value="Genomic_DNA"/>
</dbReference>
<protein>
    <submittedName>
        <fullName evidence="1">Uncharacterized protein</fullName>
    </submittedName>
</protein>
<sequence>MQIEQFKETGAIYLDKIQDGFDRCDWEELTLPAGKALGRLLEEWRHCGEENAWADFYYFTLPKEAKEKIRNMLSAEELAFLAKLGKKADGVFFPLKEELLHLLVKLNDSEMLFSTVYFTNPKSTWWGNYGRTYIVFREKDHK</sequence>
<dbReference type="Proteomes" id="UP000261080">
    <property type="component" value="Unassembled WGS sequence"/>
</dbReference>